<dbReference type="Proteomes" id="UP001301769">
    <property type="component" value="Unassembled WGS sequence"/>
</dbReference>
<sequence>MTRLTLTLLSSLGLGSLTLAAPFSPSAEGCTREALKAHTETLLSAQTSGNPAALIALQTADTTTPFIYTEDFKSKTLSSSILTTAQKIDHNRSLLDTTQCATYTEIISATDPNTPRVIGTQMRFDSTASKLLKIETLVTQPGDWLFNASATLRYARQEETIWVPIPESERDSRAVIQAAGDAYLDLFNNKSVVVPWGTPCQRLEGGAYTGRGLPTDSCNVGVPSGVPITNRRYVIDEVLGSVDAFVQFASVPDSHEFRVEKGKLRLVHTLTVMRK</sequence>
<dbReference type="AlphaFoldDB" id="A0AAN6XUC0"/>
<reference evidence="3" key="1">
    <citation type="journal article" date="2023" name="Mol. Phylogenet. Evol.">
        <title>Genome-scale phylogeny and comparative genomics of the fungal order Sordariales.</title>
        <authorList>
            <person name="Hensen N."/>
            <person name="Bonometti L."/>
            <person name="Westerberg I."/>
            <person name="Brannstrom I.O."/>
            <person name="Guillou S."/>
            <person name="Cros-Aarteil S."/>
            <person name="Calhoun S."/>
            <person name="Haridas S."/>
            <person name="Kuo A."/>
            <person name="Mondo S."/>
            <person name="Pangilinan J."/>
            <person name="Riley R."/>
            <person name="LaButti K."/>
            <person name="Andreopoulos B."/>
            <person name="Lipzen A."/>
            <person name="Chen C."/>
            <person name="Yan M."/>
            <person name="Daum C."/>
            <person name="Ng V."/>
            <person name="Clum A."/>
            <person name="Steindorff A."/>
            <person name="Ohm R.A."/>
            <person name="Martin F."/>
            <person name="Silar P."/>
            <person name="Natvig D.O."/>
            <person name="Lalanne C."/>
            <person name="Gautier V."/>
            <person name="Ament-Velasquez S.L."/>
            <person name="Kruys A."/>
            <person name="Hutchinson M.I."/>
            <person name="Powell A.J."/>
            <person name="Barry K."/>
            <person name="Miller A.N."/>
            <person name="Grigoriev I.V."/>
            <person name="Debuchy R."/>
            <person name="Gladieux P."/>
            <person name="Hiltunen Thoren M."/>
            <person name="Johannesson H."/>
        </authorList>
    </citation>
    <scope>NUCLEOTIDE SEQUENCE</scope>
    <source>
        <strain evidence="3">PSN293</strain>
    </source>
</reference>
<evidence type="ECO:0000259" key="2">
    <source>
        <dbReference type="Pfam" id="PF26061"/>
    </source>
</evidence>
<feature type="domain" description="DUF8021" evidence="2">
    <location>
        <begin position="169"/>
        <end position="271"/>
    </location>
</feature>
<keyword evidence="1" id="KW-0732">Signal</keyword>
<evidence type="ECO:0000313" key="4">
    <source>
        <dbReference type="Proteomes" id="UP001301769"/>
    </source>
</evidence>
<reference evidence="3" key="2">
    <citation type="submission" date="2023-05" db="EMBL/GenBank/DDBJ databases">
        <authorList>
            <consortium name="Lawrence Berkeley National Laboratory"/>
            <person name="Steindorff A."/>
            <person name="Hensen N."/>
            <person name="Bonometti L."/>
            <person name="Westerberg I."/>
            <person name="Brannstrom I.O."/>
            <person name="Guillou S."/>
            <person name="Cros-Aarteil S."/>
            <person name="Calhoun S."/>
            <person name="Haridas S."/>
            <person name="Kuo A."/>
            <person name="Mondo S."/>
            <person name="Pangilinan J."/>
            <person name="Riley R."/>
            <person name="Labutti K."/>
            <person name="Andreopoulos B."/>
            <person name="Lipzen A."/>
            <person name="Chen C."/>
            <person name="Yanf M."/>
            <person name="Daum C."/>
            <person name="Ng V."/>
            <person name="Clum A."/>
            <person name="Ohm R."/>
            <person name="Martin F."/>
            <person name="Silar P."/>
            <person name="Natvig D."/>
            <person name="Lalanne C."/>
            <person name="Gautier V."/>
            <person name="Ament-Velasquez S.L."/>
            <person name="Kruys A."/>
            <person name="Hutchinson M.I."/>
            <person name="Powell A.J."/>
            <person name="Barry K."/>
            <person name="Miller A.N."/>
            <person name="Grigoriev I.V."/>
            <person name="Debuchy R."/>
            <person name="Gladieux P."/>
            <person name="Thoren M.H."/>
            <person name="Johannesson H."/>
        </authorList>
    </citation>
    <scope>NUCLEOTIDE SEQUENCE</scope>
    <source>
        <strain evidence="3">PSN293</strain>
    </source>
</reference>
<dbReference type="EMBL" id="MU858354">
    <property type="protein sequence ID" value="KAK4206771.1"/>
    <property type="molecule type" value="Genomic_DNA"/>
</dbReference>
<feature type="chain" id="PRO_5042973011" description="DUF8021 domain-containing protein" evidence="1">
    <location>
        <begin position="21"/>
        <end position="275"/>
    </location>
</feature>
<organism evidence="3 4">
    <name type="scientific">Rhypophila decipiens</name>
    <dbReference type="NCBI Taxonomy" id="261697"/>
    <lineage>
        <taxon>Eukaryota</taxon>
        <taxon>Fungi</taxon>
        <taxon>Dikarya</taxon>
        <taxon>Ascomycota</taxon>
        <taxon>Pezizomycotina</taxon>
        <taxon>Sordariomycetes</taxon>
        <taxon>Sordariomycetidae</taxon>
        <taxon>Sordariales</taxon>
        <taxon>Naviculisporaceae</taxon>
        <taxon>Rhypophila</taxon>
    </lineage>
</organism>
<evidence type="ECO:0000256" key="1">
    <source>
        <dbReference type="SAM" id="SignalP"/>
    </source>
</evidence>
<dbReference type="InterPro" id="IPR058334">
    <property type="entry name" value="DUF8021"/>
</dbReference>
<feature type="signal peptide" evidence="1">
    <location>
        <begin position="1"/>
        <end position="20"/>
    </location>
</feature>
<comment type="caution">
    <text evidence="3">The sequence shown here is derived from an EMBL/GenBank/DDBJ whole genome shotgun (WGS) entry which is preliminary data.</text>
</comment>
<keyword evidence="4" id="KW-1185">Reference proteome</keyword>
<evidence type="ECO:0000313" key="3">
    <source>
        <dbReference type="EMBL" id="KAK4206771.1"/>
    </source>
</evidence>
<gene>
    <name evidence="3" type="ORF">QBC37DRAFT_300106</name>
</gene>
<proteinExistence type="predicted"/>
<name>A0AAN6XUC0_9PEZI</name>
<accession>A0AAN6XUC0</accession>
<protein>
    <recommendedName>
        <fullName evidence="2">DUF8021 domain-containing protein</fullName>
    </recommendedName>
</protein>
<dbReference type="Pfam" id="PF26061">
    <property type="entry name" value="DUF8021"/>
    <property type="match status" value="1"/>
</dbReference>